<evidence type="ECO:0000256" key="5">
    <source>
        <dbReference type="ARBA" id="ARBA00022723"/>
    </source>
</evidence>
<comment type="subcellular location">
    <subcellularLocation>
        <location evidence="2">Endoplasmic reticulum membrane</location>
    </subcellularLocation>
</comment>
<evidence type="ECO:0000313" key="12">
    <source>
        <dbReference type="Proteomes" id="UP000499080"/>
    </source>
</evidence>
<evidence type="ECO:0000256" key="10">
    <source>
        <dbReference type="ARBA" id="ARBA00023136"/>
    </source>
</evidence>
<dbReference type="InterPro" id="IPR036396">
    <property type="entry name" value="Cyt_P450_sf"/>
</dbReference>
<keyword evidence="6" id="KW-0256">Endoplasmic reticulum</keyword>
<protein>
    <submittedName>
        <fullName evidence="11">Cytochrome P450 4C1</fullName>
    </submittedName>
</protein>
<gene>
    <name evidence="11" type="primary">CYP4C1_9</name>
    <name evidence="11" type="ORF">AVEN_40148_1</name>
</gene>
<dbReference type="EMBL" id="BGPR01002464">
    <property type="protein sequence ID" value="GBM73886.1"/>
    <property type="molecule type" value="Genomic_DNA"/>
</dbReference>
<dbReference type="GO" id="GO:0004497">
    <property type="term" value="F:monooxygenase activity"/>
    <property type="evidence" value="ECO:0007669"/>
    <property type="project" value="UniProtKB-KW"/>
</dbReference>
<organism evidence="11 12">
    <name type="scientific">Araneus ventricosus</name>
    <name type="common">Orbweaver spider</name>
    <name type="synonym">Epeira ventricosa</name>
    <dbReference type="NCBI Taxonomy" id="182803"/>
    <lineage>
        <taxon>Eukaryota</taxon>
        <taxon>Metazoa</taxon>
        <taxon>Ecdysozoa</taxon>
        <taxon>Arthropoda</taxon>
        <taxon>Chelicerata</taxon>
        <taxon>Arachnida</taxon>
        <taxon>Araneae</taxon>
        <taxon>Araneomorphae</taxon>
        <taxon>Entelegynae</taxon>
        <taxon>Araneoidea</taxon>
        <taxon>Araneidae</taxon>
        <taxon>Araneus</taxon>
    </lineage>
</organism>
<evidence type="ECO:0000313" key="11">
    <source>
        <dbReference type="EMBL" id="GBM73886.1"/>
    </source>
</evidence>
<dbReference type="Proteomes" id="UP000499080">
    <property type="component" value="Unassembled WGS sequence"/>
</dbReference>
<dbReference type="InterPro" id="IPR002402">
    <property type="entry name" value="Cyt_P450_E_grp-II"/>
</dbReference>
<keyword evidence="8" id="KW-0408">Iron</keyword>
<dbReference type="PANTHER" id="PTHR24291">
    <property type="entry name" value="CYTOCHROME P450 FAMILY 4"/>
    <property type="match status" value="1"/>
</dbReference>
<dbReference type="SUPFAM" id="SSF48264">
    <property type="entry name" value="Cytochrome P450"/>
    <property type="match status" value="1"/>
</dbReference>
<dbReference type="GO" id="GO:0005789">
    <property type="term" value="C:endoplasmic reticulum membrane"/>
    <property type="evidence" value="ECO:0007669"/>
    <property type="project" value="UniProtKB-SubCell"/>
</dbReference>
<dbReference type="InterPro" id="IPR050196">
    <property type="entry name" value="Cytochrome_P450_Monoox"/>
</dbReference>
<dbReference type="AlphaFoldDB" id="A0A4Y2I9X3"/>
<evidence type="ECO:0000256" key="3">
    <source>
        <dbReference type="ARBA" id="ARBA00010617"/>
    </source>
</evidence>
<dbReference type="PRINTS" id="PR00464">
    <property type="entry name" value="EP450II"/>
</dbReference>
<evidence type="ECO:0000256" key="4">
    <source>
        <dbReference type="ARBA" id="ARBA00022617"/>
    </source>
</evidence>
<evidence type="ECO:0000256" key="2">
    <source>
        <dbReference type="ARBA" id="ARBA00004586"/>
    </source>
</evidence>
<evidence type="ECO:0000256" key="6">
    <source>
        <dbReference type="ARBA" id="ARBA00022824"/>
    </source>
</evidence>
<accession>A0A4Y2I9X3</accession>
<dbReference type="Pfam" id="PF00067">
    <property type="entry name" value="p450"/>
    <property type="match status" value="1"/>
</dbReference>
<keyword evidence="12" id="KW-1185">Reference proteome</keyword>
<evidence type="ECO:0000256" key="1">
    <source>
        <dbReference type="ARBA" id="ARBA00001971"/>
    </source>
</evidence>
<sequence>MCVLKRSGVLEVVIRREIIVLLFSAIQEGLESICIEHKAVLSSSTMIAKSVYYNFFHSWLGTGLFTSSGEKWRKHRKLLTPTFHFSILENFIPVFQEQSSVLVSKLQALTQESWVDIVPLANLCTLDIICQAAMGVKINAQRNENKEYAQAVHGITGAIINRIFRPWLYFDIIYYLTPEGKKYRSNLQRAHEFTGKIIKEKMAKMLERATLKQEETTQDEECRVAKRKPFLEFLLEYHFKDPSFTEEFIREEVNTFMFAQVQSNPISENKKQPYVSTALTSTIMTETVDESPDALNATNPMKLEIARLKQR</sequence>
<evidence type="ECO:0000256" key="7">
    <source>
        <dbReference type="ARBA" id="ARBA00023002"/>
    </source>
</evidence>
<reference evidence="11 12" key="1">
    <citation type="journal article" date="2019" name="Sci. Rep.">
        <title>Orb-weaving spider Araneus ventricosus genome elucidates the spidroin gene catalogue.</title>
        <authorList>
            <person name="Kono N."/>
            <person name="Nakamura H."/>
            <person name="Ohtoshi R."/>
            <person name="Moran D.A.P."/>
            <person name="Shinohara A."/>
            <person name="Yoshida Y."/>
            <person name="Fujiwara M."/>
            <person name="Mori M."/>
            <person name="Tomita M."/>
            <person name="Arakawa K."/>
        </authorList>
    </citation>
    <scope>NUCLEOTIDE SEQUENCE [LARGE SCALE GENOMIC DNA]</scope>
</reference>
<keyword evidence="7" id="KW-0560">Oxidoreductase</keyword>
<evidence type="ECO:0000256" key="8">
    <source>
        <dbReference type="ARBA" id="ARBA00023004"/>
    </source>
</evidence>
<name>A0A4Y2I9X3_ARAVE</name>
<comment type="similarity">
    <text evidence="3">Belongs to the cytochrome P450 family.</text>
</comment>
<dbReference type="PANTHER" id="PTHR24291:SF189">
    <property type="entry name" value="CYTOCHROME P450 4C3-RELATED"/>
    <property type="match status" value="1"/>
</dbReference>
<dbReference type="GO" id="GO:0016705">
    <property type="term" value="F:oxidoreductase activity, acting on paired donors, with incorporation or reduction of molecular oxygen"/>
    <property type="evidence" value="ECO:0007669"/>
    <property type="project" value="InterPro"/>
</dbReference>
<keyword evidence="5" id="KW-0479">Metal-binding</keyword>
<dbReference type="InterPro" id="IPR001128">
    <property type="entry name" value="Cyt_P450"/>
</dbReference>
<dbReference type="GO" id="GO:0020037">
    <property type="term" value="F:heme binding"/>
    <property type="evidence" value="ECO:0007669"/>
    <property type="project" value="InterPro"/>
</dbReference>
<comment type="caution">
    <text evidence="11">The sequence shown here is derived from an EMBL/GenBank/DDBJ whole genome shotgun (WGS) entry which is preliminary data.</text>
</comment>
<keyword evidence="4" id="KW-0349">Heme</keyword>
<dbReference type="OrthoDB" id="1470350at2759"/>
<dbReference type="GO" id="GO:0005506">
    <property type="term" value="F:iron ion binding"/>
    <property type="evidence" value="ECO:0007669"/>
    <property type="project" value="InterPro"/>
</dbReference>
<evidence type="ECO:0000256" key="9">
    <source>
        <dbReference type="ARBA" id="ARBA00023033"/>
    </source>
</evidence>
<keyword evidence="9" id="KW-0503">Monooxygenase</keyword>
<keyword evidence="10" id="KW-0472">Membrane</keyword>
<dbReference type="Gene3D" id="1.10.630.10">
    <property type="entry name" value="Cytochrome P450"/>
    <property type="match status" value="1"/>
</dbReference>
<comment type="cofactor">
    <cofactor evidence="1">
        <name>heme</name>
        <dbReference type="ChEBI" id="CHEBI:30413"/>
    </cofactor>
</comment>
<proteinExistence type="inferred from homology"/>